<reference evidence="3" key="1">
    <citation type="submission" date="2018-05" db="EMBL/GenBank/DDBJ databases">
        <authorList>
            <person name="Lanie J.A."/>
            <person name="Ng W.-L."/>
            <person name="Kazmierczak K.M."/>
            <person name="Andrzejewski T.M."/>
            <person name="Davidsen T.M."/>
            <person name="Wayne K.J."/>
            <person name="Tettelin H."/>
            <person name="Glass J.I."/>
            <person name="Rusch D."/>
            <person name="Podicherti R."/>
            <person name="Tsui H.-C.T."/>
            <person name="Winkler M.E."/>
        </authorList>
    </citation>
    <scope>NUCLEOTIDE SEQUENCE</scope>
</reference>
<keyword evidence="1" id="KW-0175">Coiled coil</keyword>
<dbReference type="EMBL" id="UINC01183127">
    <property type="protein sequence ID" value="SVD93717.1"/>
    <property type="molecule type" value="Genomic_DNA"/>
</dbReference>
<gene>
    <name evidence="3" type="ORF">METZ01_LOCUS446571</name>
</gene>
<name>A0A382ZDY4_9ZZZZ</name>
<keyword evidence="2" id="KW-0812">Transmembrane</keyword>
<dbReference type="AlphaFoldDB" id="A0A382ZDY4"/>
<keyword evidence="2" id="KW-0472">Membrane</keyword>
<accession>A0A382ZDY4</accession>
<evidence type="ECO:0000256" key="1">
    <source>
        <dbReference type="SAM" id="Coils"/>
    </source>
</evidence>
<organism evidence="3">
    <name type="scientific">marine metagenome</name>
    <dbReference type="NCBI Taxonomy" id="408172"/>
    <lineage>
        <taxon>unclassified sequences</taxon>
        <taxon>metagenomes</taxon>
        <taxon>ecological metagenomes</taxon>
    </lineage>
</organism>
<keyword evidence="2" id="KW-1133">Transmembrane helix</keyword>
<evidence type="ECO:0000256" key="2">
    <source>
        <dbReference type="SAM" id="Phobius"/>
    </source>
</evidence>
<evidence type="ECO:0000313" key="3">
    <source>
        <dbReference type="EMBL" id="SVD93717.1"/>
    </source>
</evidence>
<feature type="coiled-coil region" evidence="1">
    <location>
        <begin position="32"/>
        <end position="59"/>
    </location>
</feature>
<sequence length="87" mass="9922">MEKPDKWHLSKAISISHLATTFALILAGVIYITGIEKDVAVLQANLANLQTQIIQIETDNKAMFEKIDKKLDQMIDIIHQYQLKRDS</sequence>
<protein>
    <submittedName>
        <fullName evidence="3">Uncharacterized protein</fullName>
    </submittedName>
</protein>
<feature type="transmembrane region" description="Helical" evidence="2">
    <location>
        <begin position="12"/>
        <end position="32"/>
    </location>
</feature>
<proteinExistence type="predicted"/>